<dbReference type="Gene3D" id="4.10.1100.10">
    <property type="entry name" value="Transcription factor, SBP-box domain"/>
    <property type="match status" value="1"/>
</dbReference>
<accession>A0A9P0ZWH0</accession>
<dbReference type="InterPro" id="IPR044817">
    <property type="entry name" value="SBP-like"/>
</dbReference>
<evidence type="ECO:0000256" key="10">
    <source>
        <dbReference type="PROSITE-ProRule" id="PRU00470"/>
    </source>
</evidence>
<evidence type="ECO:0000256" key="6">
    <source>
        <dbReference type="ARBA" id="ARBA00023125"/>
    </source>
</evidence>
<dbReference type="PANTHER" id="PTHR31251">
    <property type="entry name" value="SQUAMOSA PROMOTER-BINDING-LIKE PROTEIN 4"/>
    <property type="match status" value="1"/>
</dbReference>
<evidence type="ECO:0000256" key="2">
    <source>
        <dbReference type="ARBA" id="ARBA00022723"/>
    </source>
</evidence>
<evidence type="ECO:0000256" key="7">
    <source>
        <dbReference type="ARBA" id="ARBA00023163"/>
    </source>
</evidence>
<evidence type="ECO:0000256" key="9">
    <source>
        <dbReference type="ARBA" id="ARBA00056472"/>
    </source>
</evidence>
<evidence type="ECO:0000313" key="13">
    <source>
        <dbReference type="Proteomes" id="UP001152484"/>
    </source>
</evidence>
<dbReference type="OrthoDB" id="1293930at2759"/>
<comment type="caution">
    <text evidence="12">The sequence shown here is derived from an EMBL/GenBank/DDBJ whole genome shotgun (WGS) entry which is preliminary data.</text>
</comment>
<comment type="subcellular location">
    <subcellularLocation>
        <location evidence="1">Nucleus</location>
    </subcellularLocation>
</comment>
<dbReference type="PANTHER" id="PTHR31251:SF160">
    <property type="entry name" value="SBP-TYPE DOMAIN-CONTAINING PROTEIN"/>
    <property type="match status" value="1"/>
</dbReference>
<evidence type="ECO:0000259" key="11">
    <source>
        <dbReference type="PROSITE" id="PS51141"/>
    </source>
</evidence>
<dbReference type="AlphaFoldDB" id="A0A9P0ZWH0"/>
<keyword evidence="3 10" id="KW-0863">Zinc-finger</keyword>
<feature type="domain" description="SBP-type" evidence="11">
    <location>
        <begin position="236"/>
        <end position="313"/>
    </location>
</feature>
<evidence type="ECO:0000256" key="4">
    <source>
        <dbReference type="ARBA" id="ARBA00022833"/>
    </source>
</evidence>
<keyword evidence="13" id="KW-1185">Reference proteome</keyword>
<comment type="function">
    <text evidence="9">Probable transcriptional factor. Binds to the promoter of the SQUAMOSA gene.</text>
</comment>
<reference evidence="12" key="1">
    <citation type="submission" date="2022-07" db="EMBL/GenBank/DDBJ databases">
        <authorList>
            <person name="Macas J."/>
            <person name="Novak P."/>
            <person name="Neumann P."/>
        </authorList>
    </citation>
    <scope>NUCLEOTIDE SEQUENCE</scope>
</reference>
<protein>
    <recommendedName>
        <fullName evidence="11">SBP-type domain-containing protein</fullName>
    </recommendedName>
</protein>
<evidence type="ECO:0000256" key="8">
    <source>
        <dbReference type="ARBA" id="ARBA00023242"/>
    </source>
</evidence>
<keyword evidence="8" id="KW-0539">Nucleus</keyword>
<keyword evidence="2" id="KW-0479">Metal-binding</keyword>
<dbReference type="GO" id="GO:0003677">
    <property type="term" value="F:DNA binding"/>
    <property type="evidence" value="ECO:0007669"/>
    <property type="project" value="UniProtKB-KW"/>
</dbReference>
<dbReference type="EMBL" id="CAMAPE010000065">
    <property type="protein sequence ID" value="CAH9115008.1"/>
    <property type="molecule type" value="Genomic_DNA"/>
</dbReference>
<dbReference type="SUPFAM" id="SSF103612">
    <property type="entry name" value="SBT domain"/>
    <property type="match status" value="1"/>
</dbReference>
<dbReference type="Proteomes" id="UP001152484">
    <property type="component" value="Unassembled WGS sequence"/>
</dbReference>
<sequence length="502" mass="56680">MDSISYGFEERGFMFSESGFELLPNDTTFIRNTKSFYQIDESVNAHNHHHLHHHDNNEVEEFMDFGLGDMLQKSPPIPSVCDDPCLFRVSSGEKIDNNNDNNDNNNNNSGDEILLSTLPSTIIIPDPNHPTLSEDIDAWRLQVPFGLASDHQTPLFPVSDYESDHTGPIFQVGHDCDKGFLLGDNNNFKKVKSLHQRSKDSSSMEAAAADDETSVVVKRPRISTSTNSQQQQTSVGIVCQVHGCFRDLSSSKEYHKRHRVCDEHSKTAKVIVDGIEQRFCQQCSRFHLLPEFDDDKRSCRKSLAGHNERRRKPQFESPHAMTGQRFFGMNAQSTHYFLPELLPVNYFGQENYELESNGNKPMKKSDEKHISFSTLELPQSAGHLFAKDLPNLHADSLPGISHHVSFLRNLANNHSGTSTLKSLTGDGLLPGVIEMEGSYCHAFDNSLGIYYETETDESFQSTESGKTIDLQQLSTHLQRVEQQRKLCSSEAAREMEFHALET</sequence>
<name>A0A9P0ZWH0_CUSEU</name>
<dbReference type="Pfam" id="PF03110">
    <property type="entry name" value="SBP"/>
    <property type="match status" value="1"/>
</dbReference>
<keyword evidence="4" id="KW-0862">Zinc</keyword>
<proteinExistence type="predicted"/>
<gene>
    <name evidence="12" type="ORF">CEURO_LOCUS20627</name>
</gene>
<keyword evidence="6" id="KW-0238">DNA-binding</keyword>
<dbReference type="GO" id="GO:0005634">
    <property type="term" value="C:nucleus"/>
    <property type="evidence" value="ECO:0007669"/>
    <property type="project" value="UniProtKB-SubCell"/>
</dbReference>
<evidence type="ECO:0000256" key="3">
    <source>
        <dbReference type="ARBA" id="ARBA00022771"/>
    </source>
</evidence>
<dbReference type="FunFam" id="4.10.1100.10:FF:000001">
    <property type="entry name" value="Squamosa promoter-binding-like protein 14"/>
    <property type="match status" value="1"/>
</dbReference>
<keyword evidence="7" id="KW-0804">Transcription</keyword>
<dbReference type="GO" id="GO:0008270">
    <property type="term" value="F:zinc ion binding"/>
    <property type="evidence" value="ECO:0007669"/>
    <property type="project" value="UniProtKB-KW"/>
</dbReference>
<organism evidence="12 13">
    <name type="scientific">Cuscuta europaea</name>
    <name type="common">European dodder</name>
    <dbReference type="NCBI Taxonomy" id="41803"/>
    <lineage>
        <taxon>Eukaryota</taxon>
        <taxon>Viridiplantae</taxon>
        <taxon>Streptophyta</taxon>
        <taxon>Embryophyta</taxon>
        <taxon>Tracheophyta</taxon>
        <taxon>Spermatophyta</taxon>
        <taxon>Magnoliopsida</taxon>
        <taxon>eudicotyledons</taxon>
        <taxon>Gunneridae</taxon>
        <taxon>Pentapetalae</taxon>
        <taxon>asterids</taxon>
        <taxon>lamiids</taxon>
        <taxon>Solanales</taxon>
        <taxon>Convolvulaceae</taxon>
        <taxon>Cuscuteae</taxon>
        <taxon>Cuscuta</taxon>
        <taxon>Cuscuta subgen. Cuscuta</taxon>
    </lineage>
</organism>
<evidence type="ECO:0000256" key="1">
    <source>
        <dbReference type="ARBA" id="ARBA00004123"/>
    </source>
</evidence>
<dbReference type="PROSITE" id="PS51141">
    <property type="entry name" value="ZF_SBP"/>
    <property type="match status" value="1"/>
</dbReference>
<evidence type="ECO:0000256" key="5">
    <source>
        <dbReference type="ARBA" id="ARBA00023015"/>
    </source>
</evidence>
<keyword evidence="5" id="KW-0805">Transcription regulation</keyword>
<dbReference type="InterPro" id="IPR004333">
    <property type="entry name" value="SBP_dom"/>
</dbReference>
<dbReference type="InterPro" id="IPR036893">
    <property type="entry name" value="SBP_sf"/>
</dbReference>
<evidence type="ECO:0000313" key="12">
    <source>
        <dbReference type="EMBL" id="CAH9115008.1"/>
    </source>
</evidence>